<dbReference type="Proteomes" id="UP000632063">
    <property type="component" value="Unassembled WGS sequence"/>
</dbReference>
<dbReference type="RefSeq" id="WP_192150930.1">
    <property type="nucleotide sequence ID" value="NZ_JACYXI010000023.1"/>
</dbReference>
<reference evidence="3" key="1">
    <citation type="submission" date="2020-09" db="EMBL/GenBank/DDBJ databases">
        <title>The genome sequence of strain Labrenzia suaedae 4C16A.</title>
        <authorList>
            <person name="Liu Y."/>
        </authorList>
    </citation>
    <scope>NUCLEOTIDE SEQUENCE [LARGE SCALE GENOMIC DNA]</scope>
    <source>
        <strain evidence="3">4C16A</strain>
    </source>
</reference>
<evidence type="ECO:0000313" key="2">
    <source>
        <dbReference type="EMBL" id="MBD8894202.1"/>
    </source>
</evidence>
<reference evidence="2 3" key="2">
    <citation type="journal article" date="2021" name="Int. J. Syst. Evol. Microbiol.">
        <title>Roseibium litorale sp. nov., isolated from a tidal flat sediment and proposal for the reclassification of Labrenzia polysiphoniae as Roseibium polysiphoniae comb. nov.</title>
        <authorList>
            <person name="Liu Y."/>
            <person name="Pei T."/>
            <person name="Du J."/>
            <person name="Chao M."/>
            <person name="Deng M.R."/>
            <person name="Zhu H."/>
        </authorList>
    </citation>
    <scope>NUCLEOTIDE SEQUENCE [LARGE SCALE GENOMIC DNA]</scope>
    <source>
        <strain evidence="2 3">4C16A</strain>
    </source>
</reference>
<feature type="region of interest" description="Disordered" evidence="1">
    <location>
        <begin position="129"/>
        <end position="162"/>
    </location>
</feature>
<accession>A0ABR9CTN5</accession>
<gene>
    <name evidence="2" type="ORF">IG616_21860</name>
</gene>
<comment type="caution">
    <text evidence="2">The sequence shown here is derived from an EMBL/GenBank/DDBJ whole genome shotgun (WGS) entry which is preliminary data.</text>
</comment>
<keyword evidence="3" id="KW-1185">Reference proteome</keyword>
<protein>
    <submittedName>
        <fullName evidence="2">Uncharacterized protein</fullName>
    </submittedName>
</protein>
<evidence type="ECO:0000256" key="1">
    <source>
        <dbReference type="SAM" id="MobiDB-lite"/>
    </source>
</evidence>
<dbReference type="EMBL" id="JACYXI010000023">
    <property type="protein sequence ID" value="MBD8894202.1"/>
    <property type="molecule type" value="Genomic_DNA"/>
</dbReference>
<feature type="compositionally biased region" description="Basic and acidic residues" evidence="1">
    <location>
        <begin position="153"/>
        <end position="162"/>
    </location>
</feature>
<evidence type="ECO:0000313" key="3">
    <source>
        <dbReference type="Proteomes" id="UP000632063"/>
    </source>
</evidence>
<sequence>MEMPGYFSMEINNAIKTAASDRGLHIEDKELALITRFTLERLEQSGLRIVPYKPTKQMQDAVARALDEGKRMSVRWVKARTKQRWRFQAALDAAPDWRVGYGLTIAAEDLLHHGPGKLPDGDPDLCLTQVHEDNNDSCSSAMTVPEETPDLTVRPELEKSGP</sequence>
<organism evidence="2 3">
    <name type="scientific">Roseibium litorale</name>
    <dbReference type="NCBI Taxonomy" id="2803841"/>
    <lineage>
        <taxon>Bacteria</taxon>
        <taxon>Pseudomonadati</taxon>
        <taxon>Pseudomonadota</taxon>
        <taxon>Alphaproteobacteria</taxon>
        <taxon>Hyphomicrobiales</taxon>
        <taxon>Stappiaceae</taxon>
        <taxon>Roseibium</taxon>
    </lineage>
</organism>
<name>A0ABR9CTN5_9HYPH</name>
<proteinExistence type="predicted"/>